<evidence type="ECO:0008006" key="3">
    <source>
        <dbReference type="Google" id="ProtNLM"/>
    </source>
</evidence>
<dbReference type="OrthoDB" id="9782846at2"/>
<dbReference type="Proteomes" id="UP000190188">
    <property type="component" value="Unassembled WGS sequence"/>
</dbReference>
<name>A0A1T2X0B8_9BACL</name>
<protein>
    <recommendedName>
        <fullName evidence="3">ABC transporter substrate-binding protein</fullName>
    </recommendedName>
</protein>
<proteinExistence type="predicted"/>
<dbReference type="PANTHER" id="PTHR43649">
    <property type="entry name" value="ARABINOSE-BINDING PROTEIN-RELATED"/>
    <property type="match status" value="1"/>
</dbReference>
<dbReference type="RefSeq" id="WP_078503007.1">
    <property type="nucleotide sequence ID" value="NZ_MSZX01000023.1"/>
</dbReference>
<keyword evidence="2" id="KW-1185">Reference proteome</keyword>
<evidence type="ECO:0000313" key="1">
    <source>
        <dbReference type="EMBL" id="OPA73043.1"/>
    </source>
</evidence>
<sequence length="371" mass="42531">MKELRFMTEFQHLQRLTDAKESFERANPGVRIVIEQSTDHFESNNAYQSDEAPDIIESGGWSLFNNKDMFVDLNPYVAEVDGLEEDLYQGPMRVARHNGMLPGLPVDVSIPLIVFNKEMFDRAGLAYPTEDWTWDDFIELGKKLTIRNEHGVASQFGFGIGVDIEWYEPFVFRNGGSYLSPNGSTARGYVDSPATIEAFRKVIDAYRVHGIIRKPDEPSAAGQLHEGFAMIFGFMWFTGDLIYHKIDDKFGVVGLPKMQGGDQSNMIYMGAAGVTSKSKNPRLAWEFLRHYIIERHSWPLPLTRSQAEDRGLTGHRLWSRYMEELDHVRPSGYYLSEKWNSSRQLINEDIHRMILEGADVSQTLRSWTRFA</sequence>
<evidence type="ECO:0000313" key="2">
    <source>
        <dbReference type="Proteomes" id="UP000190188"/>
    </source>
</evidence>
<dbReference type="AlphaFoldDB" id="A0A1T2X0B8"/>
<dbReference type="STRING" id="1324314.BVG16_30715"/>
<comment type="caution">
    <text evidence="1">The sequence shown here is derived from an EMBL/GenBank/DDBJ whole genome shotgun (WGS) entry which is preliminary data.</text>
</comment>
<dbReference type="PANTHER" id="PTHR43649:SF12">
    <property type="entry name" value="DIACETYLCHITOBIOSE BINDING PROTEIN DASA"/>
    <property type="match status" value="1"/>
</dbReference>
<gene>
    <name evidence="1" type="ORF">BVG16_30715</name>
</gene>
<dbReference type="Gene3D" id="3.40.190.10">
    <property type="entry name" value="Periplasmic binding protein-like II"/>
    <property type="match status" value="1"/>
</dbReference>
<dbReference type="EMBL" id="MSZX01000023">
    <property type="protein sequence ID" value="OPA73043.1"/>
    <property type="molecule type" value="Genomic_DNA"/>
</dbReference>
<dbReference type="InterPro" id="IPR006059">
    <property type="entry name" value="SBP"/>
</dbReference>
<reference evidence="1 2" key="1">
    <citation type="submission" date="2017-01" db="EMBL/GenBank/DDBJ databases">
        <title>Genome analysis of Paenibacillus selenitrireducens ES3-24.</title>
        <authorList>
            <person name="Xu D."/>
            <person name="Yao R."/>
            <person name="Zheng S."/>
        </authorList>
    </citation>
    <scope>NUCLEOTIDE SEQUENCE [LARGE SCALE GENOMIC DNA]</scope>
    <source>
        <strain evidence="1 2">ES3-24</strain>
    </source>
</reference>
<accession>A0A1T2X0B8</accession>
<dbReference type="Pfam" id="PF01547">
    <property type="entry name" value="SBP_bac_1"/>
    <property type="match status" value="1"/>
</dbReference>
<dbReference type="InterPro" id="IPR050490">
    <property type="entry name" value="Bact_solute-bd_prot1"/>
</dbReference>
<organism evidence="1 2">
    <name type="scientific">Paenibacillus selenitireducens</name>
    <dbReference type="NCBI Taxonomy" id="1324314"/>
    <lineage>
        <taxon>Bacteria</taxon>
        <taxon>Bacillati</taxon>
        <taxon>Bacillota</taxon>
        <taxon>Bacilli</taxon>
        <taxon>Bacillales</taxon>
        <taxon>Paenibacillaceae</taxon>
        <taxon>Paenibacillus</taxon>
    </lineage>
</organism>
<dbReference type="SUPFAM" id="SSF53850">
    <property type="entry name" value="Periplasmic binding protein-like II"/>
    <property type="match status" value="1"/>
</dbReference>